<gene>
    <name evidence="11" type="ORF">UFOPK3564_01752</name>
</gene>
<dbReference type="GO" id="GO:0006742">
    <property type="term" value="P:NADP+ catabolic process"/>
    <property type="evidence" value="ECO:0007669"/>
    <property type="project" value="TreeGrafter"/>
</dbReference>
<comment type="cofactor">
    <cofactor evidence="1">
        <name>Mg(2+)</name>
        <dbReference type="ChEBI" id="CHEBI:18420"/>
    </cofactor>
</comment>
<dbReference type="SUPFAM" id="SSF55811">
    <property type="entry name" value="Nudix"/>
    <property type="match status" value="1"/>
</dbReference>
<dbReference type="EMBL" id="CAFBMK010000098">
    <property type="protein sequence ID" value="CAB4919549.1"/>
    <property type="molecule type" value="Genomic_DNA"/>
</dbReference>
<evidence type="ECO:0000259" key="10">
    <source>
        <dbReference type="PROSITE" id="PS51462"/>
    </source>
</evidence>
<dbReference type="EC" id="3.6.1.22" evidence="4"/>
<dbReference type="GO" id="GO:0046872">
    <property type="term" value="F:metal ion binding"/>
    <property type="evidence" value="ECO:0007669"/>
    <property type="project" value="UniProtKB-KW"/>
</dbReference>
<dbReference type="AlphaFoldDB" id="A0A6J7HUA9"/>
<dbReference type="InterPro" id="IPR020476">
    <property type="entry name" value="Nudix_hydrolase"/>
</dbReference>
<organism evidence="11">
    <name type="scientific">freshwater metagenome</name>
    <dbReference type="NCBI Taxonomy" id="449393"/>
    <lineage>
        <taxon>unclassified sequences</taxon>
        <taxon>metagenomes</taxon>
        <taxon>ecological metagenomes</taxon>
    </lineage>
</organism>
<dbReference type="NCBIfam" id="NF001299">
    <property type="entry name" value="PRK00241.1"/>
    <property type="match status" value="1"/>
</dbReference>
<dbReference type="GO" id="GO:0035529">
    <property type="term" value="F:NADH pyrophosphatase activity"/>
    <property type="evidence" value="ECO:0007669"/>
    <property type="project" value="TreeGrafter"/>
</dbReference>
<dbReference type="Gene3D" id="3.90.79.10">
    <property type="entry name" value="Nucleoside Triphosphate Pyrophosphohydrolase"/>
    <property type="match status" value="1"/>
</dbReference>
<name>A0A6J7HUA9_9ZZZZ</name>
<dbReference type="PRINTS" id="PR00502">
    <property type="entry name" value="NUDIXFAMILY"/>
</dbReference>
<evidence type="ECO:0000256" key="9">
    <source>
        <dbReference type="ARBA" id="ARBA00023679"/>
    </source>
</evidence>
<evidence type="ECO:0000256" key="3">
    <source>
        <dbReference type="ARBA" id="ARBA00009595"/>
    </source>
</evidence>
<evidence type="ECO:0000256" key="6">
    <source>
        <dbReference type="ARBA" id="ARBA00022801"/>
    </source>
</evidence>
<dbReference type="PROSITE" id="PS00893">
    <property type="entry name" value="NUDIX_BOX"/>
    <property type="match status" value="1"/>
</dbReference>
<dbReference type="PANTHER" id="PTHR42904:SF6">
    <property type="entry name" value="NAD-CAPPED RNA HYDROLASE NUDT12"/>
    <property type="match status" value="1"/>
</dbReference>
<dbReference type="Pfam" id="PF00293">
    <property type="entry name" value="NUDIX"/>
    <property type="match status" value="1"/>
</dbReference>
<evidence type="ECO:0000256" key="1">
    <source>
        <dbReference type="ARBA" id="ARBA00001946"/>
    </source>
</evidence>
<comment type="cofactor">
    <cofactor evidence="2">
        <name>Zn(2+)</name>
        <dbReference type="ChEBI" id="CHEBI:29105"/>
    </cofactor>
</comment>
<protein>
    <recommendedName>
        <fullName evidence="4">NAD(+) diphosphatase</fullName>
        <ecNumber evidence="4">3.6.1.22</ecNumber>
    </recommendedName>
</protein>
<evidence type="ECO:0000313" key="11">
    <source>
        <dbReference type="EMBL" id="CAB4919549.1"/>
    </source>
</evidence>
<dbReference type="InterPro" id="IPR015376">
    <property type="entry name" value="Znr_NADH_PPase"/>
</dbReference>
<dbReference type="Pfam" id="PF09297">
    <property type="entry name" value="Zn_ribbon_NUD"/>
    <property type="match status" value="1"/>
</dbReference>
<keyword evidence="8" id="KW-0520">NAD</keyword>
<dbReference type="PROSITE" id="PS51462">
    <property type="entry name" value="NUDIX"/>
    <property type="match status" value="1"/>
</dbReference>
<dbReference type="GO" id="GO:0019677">
    <property type="term" value="P:NAD+ catabolic process"/>
    <property type="evidence" value="ECO:0007669"/>
    <property type="project" value="TreeGrafter"/>
</dbReference>
<evidence type="ECO:0000256" key="7">
    <source>
        <dbReference type="ARBA" id="ARBA00022842"/>
    </source>
</evidence>
<comment type="similarity">
    <text evidence="3">Belongs to the Nudix hydrolase family. NudC subfamily.</text>
</comment>
<dbReference type="GO" id="GO:0005777">
    <property type="term" value="C:peroxisome"/>
    <property type="evidence" value="ECO:0007669"/>
    <property type="project" value="TreeGrafter"/>
</dbReference>
<dbReference type="PANTHER" id="PTHR42904">
    <property type="entry name" value="NUDIX HYDROLASE, NUDC SUBFAMILY"/>
    <property type="match status" value="1"/>
</dbReference>
<evidence type="ECO:0000256" key="4">
    <source>
        <dbReference type="ARBA" id="ARBA00012381"/>
    </source>
</evidence>
<keyword evidence="6" id="KW-0378">Hydrolase</keyword>
<feature type="domain" description="Nudix hydrolase" evidence="10">
    <location>
        <begin position="156"/>
        <end position="280"/>
    </location>
</feature>
<proteinExistence type="inferred from homology"/>
<dbReference type="InterPro" id="IPR020084">
    <property type="entry name" value="NUDIX_hydrolase_CS"/>
</dbReference>
<comment type="catalytic activity">
    <reaction evidence="9">
        <text>a 5'-end NAD(+)-phospho-ribonucleoside in mRNA + H2O = a 5'-end phospho-adenosine-phospho-ribonucleoside in mRNA + beta-nicotinamide D-ribonucleotide + 2 H(+)</text>
        <dbReference type="Rhea" id="RHEA:60876"/>
        <dbReference type="Rhea" id="RHEA-COMP:15698"/>
        <dbReference type="Rhea" id="RHEA-COMP:15719"/>
        <dbReference type="ChEBI" id="CHEBI:14649"/>
        <dbReference type="ChEBI" id="CHEBI:15377"/>
        <dbReference type="ChEBI" id="CHEBI:15378"/>
        <dbReference type="ChEBI" id="CHEBI:144029"/>
        <dbReference type="ChEBI" id="CHEBI:144051"/>
    </reaction>
    <physiologicalReaction direction="left-to-right" evidence="9">
        <dbReference type="Rhea" id="RHEA:60877"/>
    </physiologicalReaction>
</comment>
<keyword evidence="5" id="KW-0479">Metal-binding</keyword>
<evidence type="ECO:0000256" key="2">
    <source>
        <dbReference type="ARBA" id="ARBA00001947"/>
    </source>
</evidence>
<dbReference type="GO" id="GO:0005829">
    <property type="term" value="C:cytosol"/>
    <property type="evidence" value="ECO:0007669"/>
    <property type="project" value="TreeGrafter"/>
</dbReference>
<dbReference type="Gene3D" id="3.90.79.20">
    <property type="match status" value="1"/>
</dbReference>
<evidence type="ECO:0000256" key="8">
    <source>
        <dbReference type="ARBA" id="ARBA00023027"/>
    </source>
</evidence>
<dbReference type="InterPro" id="IPR049734">
    <property type="entry name" value="NudC-like_C"/>
</dbReference>
<dbReference type="InterPro" id="IPR000086">
    <property type="entry name" value="NUDIX_hydrolase_dom"/>
</dbReference>
<sequence>MPDAAPPVPLSVAAHDRGDRYRRDDAWLAAARQDDATDVLVVDVEGRIAASAEGLEVGGPELLAGVAVPTLLAVDPDGSAVFAVAAAEVAEPPELVPFRDVLEHLEPDEAALAVQAIALVRWQADHRFCGRCGTATTLTTAGHRRVCPGCGARHFPRTDPVATMLVTDGRDRVLLSRRRGAKEKVWSCLAGFVEPGETPEQAVVRETMEEVGLRVLRVESIGSQPWPQPYELMIGHRAVVLPREPTVAEELVTARWWDRAELAAALAADEARLPPPYTIGHHAISVWLAEG</sequence>
<evidence type="ECO:0000256" key="5">
    <source>
        <dbReference type="ARBA" id="ARBA00022723"/>
    </source>
</evidence>
<keyword evidence="7" id="KW-0460">Magnesium</keyword>
<reference evidence="11" key="1">
    <citation type="submission" date="2020-05" db="EMBL/GenBank/DDBJ databases">
        <authorList>
            <person name="Chiriac C."/>
            <person name="Salcher M."/>
            <person name="Ghai R."/>
            <person name="Kavagutti S V."/>
        </authorList>
    </citation>
    <scope>NUCLEOTIDE SEQUENCE</scope>
</reference>
<dbReference type="InterPro" id="IPR015797">
    <property type="entry name" value="NUDIX_hydrolase-like_dom_sf"/>
</dbReference>
<dbReference type="CDD" id="cd03429">
    <property type="entry name" value="NUDIX_NADH_pyrophosphatase_Nudt13"/>
    <property type="match status" value="1"/>
</dbReference>
<dbReference type="InterPro" id="IPR050241">
    <property type="entry name" value="NAD-cap_RNA_hydrolase_NudC"/>
</dbReference>
<accession>A0A6J7HUA9</accession>